<feature type="transmembrane region" description="Helical" evidence="7">
    <location>
        <begin position="552"/>
        <end position="574"/>
    </location>
</feature>
<feature type="transmembrane region" description="Helical" evidence="7">
    <location>
        <begin position="658"/>
        <end position="681"/>
    </location>
</feature>
<dbReference type="SUPFAM" id="SSF81321">
    <property type="entry name" value="Family A G protein-coupled receptor-like"/>
    <property type="match status" value="3"/>
</dbReference>
<dbReference type="AlphaFoldDB" id="A0AAU9WN63"/>
<dbReference type="PROSITE" id="PS00237">
    <property type="entry name" value="G_PROTEIN_RECEP_F1_1"/>
    <property type="match status" value="1"/>
</dbReference>
<evidence type="ECO:0000259" key="8">
    <source>
        <dbReference type="PROSITE" id="PS50262"/>
    </source>
</evidence>
<protein>
    <recommendedName>
        <fullName evidence="8">G-protein coupled receptors family 1 profile domain-containing protein</fullName>
    </recommendedName>
</protein>
<evidence type="ECO:0000256" key="6">
    <source>
        <dbReference type="RuleBase" id="RU000688"/>
    </source>
</evidence>
<feature type="transmembrane region" description="Helical" evidence="7">
    <location>
        <begin position="104"/>
        <end position="123"/>
    </location>
</feature>
<feature type="transmembrane region" description="Helical" evidence="7">
    <location>
        <begin position="860"/>
        <end position="882"/>
    </location>
</feature>
<dbReference type="EMBL" id="CALNXJ010000017">
    <property type="protein sequence ID" value="CAH3119926.1"/>
    <property type="molecule type" value="Genomic_DNA"/>
</dbReference>
<feature type="transmembrane region" description="Helical" evidence="7">
    <location>
        <begin position="350"/>
        <end position="376"/>
    </location>
</feature>
<dbReference type="Gene3D" id="1.20.1070.10">
    <property type="entry name" value="Rhodopsin 7-helix transmembrane proteins"/>
    <property type="match status" value="3"/>
</dbReference>
<feature type="transmembrane region" description="Helical" evidence="7">
    <location>
        <begin position="739"/>
        <end position="761"/>
    </location>
</feature>
<feature type="transmembrane region" description="Helical" evidence="7">
    <location>
        <begin position="462"/>
        <end position="482"/>
    </location>
</feature>
<sequence>MANTSVENITKTRVFCINGLYDANQHMFLAGLNICLALTAFLWNIVILKALEKESSFHSPSKLLFRCLASTDLCVGLILEPIYITYLMSSRHTNICYYTTRVTSIASGIFCGVSLATLTAISVDRFLALMLGLRYRQTVTLRRARLFVIILWPTSGVTAAMFEVDYLLTVGIICIAIFICLITSAFCYTKIYLSIRHHKTQVTQLNMHANSCRTDGENPPLNLARYKKTVSAAMWLQITLIVCYFPFGVVAALYAITGVISPSRDFAWEMTLSIIMLNSSLNPILYFWKIREDGNHTTNQEAFCINTSFGRELHLFLVVLNICLGITAFTWNALILVALQKCSVRPPTKLLFRCLASTDLCVGLILQPLYVTYLVIRESPNVCRLQGTLTSIASGIFCGMSLTTLTAISVERLLALLLVMRYREVVTLTRVRILVAIMWAFCAISSVLFFVSFYVVVGMASVIMVLCLVISVFCYTKIYVAFNRHQRQLAHNTPQRNSKKPGGDILLSTPRYKKTVSFSLLLQMALVTCYLPFAIVAALFSFTEVRSSLLDFAWFVALSVVMFNSTLNPILYFWKIRDVRQAVKDTMRKLVDKNMANLSEDGKHTTNQTEFCINTSLGRELHLFLIVLNICLSITACIWNALILVALRKCSVRSTTKLLFCCLASTDLCVGLILQPFYLTYMMTSESLNICPLIATVIRIAGVTFCGMSLTTLTAISVERLLALLLVMRYREVVTLRRVRVLVTILWAFCVILSMLFLVSYHIAVGLVSIVMVLCLIVSAFCYTKIYLAFNRHQRRLAHNTHQGNPNKSGEETLLSTPRYKKTVSFSLLLQIALVTCYLPLAIVLALFAFTKLHSSILDFVYNITLSIVVFNSSLNPILYFWKIQEVRQAVKEIITKHQTSKFCVINTSFRKELHVFLVVSAKYLLFYICIYVECSHSLSFTKVFNSPPPLPHEIVIPLSREHIYLCKPPNICHLIGIPISIAGGIFCGVSSTKYTTISVERLLALFLVMRYRAVVTLTRVRILLTILWAAFCGISSVLFFVRFYVAVRL</sequence>
<evidence type="ECO:0000313" key="9">
    <source>
        <dbReference type="EMBL" id="CAH3119926.1"/>
    </source>
</evidence>
<feature type="transmembrane region" description="Helical" evidence="7">
    <location>
        <begin position="767"/>
        <end position="790"/>
    </location>
</feature>
<evidence type="ECO:0000256" key="3">
    <source>
        <dbReference type="ARBA" id="ARBA00022692"/>
    </source>
</evidence>
<keyword evidence="6" id="KW-0807">Transducer</keyword>
<dbReference type="Pfam" id="PF00001">
    <property type="entry name" value="7tm_1"/>
    <property type="match status" value="6"/>
</dbReference>
<evidence type="ECO:0000256" key="4">
    <source>
        <dbReference type="ARBA" id="ARBA00022989"/>
    </source>
</evidence>
<feature type="transmembrane region" description="Helical" evidence="7">
    <location>
        <begin position="430"/>
        <end position="455"/>
    </location>
</feature>
<comment type="subcellular location">
    <subcellularLocation>
        <location evidence="1">Cell membrane</location>
        <topology evidence="1">Multi-pass membrane protein</topology>
    </subcellularLocation>
</comment>
<dbReference type="CDD" id="cd00637">
    <property type="entry name" value="7tm_classA_rhodopsin-like"/>
    <property type="match status" value="3"/>
</dbReference>
<evidence type="ECO:0000256" key="5">
    <source>
        <dbReference type="ARBA" id="ARBA00023136"/>
    </source>
</evidence>
<comment type="similarity">
    <text evidence="6">Belongs to the G-protein coupled receptor 1 family.</text>
</comment>
<organism evidence="9 10">
    <name type="scientific">Pocillopora meandrina</name>
    <dbReference type="NCBI Taxonomy" id="46732"/>
    <lineage>
        <taxon>Eukaryota</taxon>
        <taxon>Metazoa</taxon>
        <taxon>Cnidaria</taxon>
        <taxon>Anthozoa</taxon>
        <taxon>Hexacorallia</taxon>
        <taxon>Scleractinia</taxon>
        <taxon>Astrocoeniina</taxon>
        <taxon>Pocilloporidae</taxon>
        <taxon>Pocillopora</taxon>
    </lineage>
</organism>
<feature type="transmembrane region" description="Helical" evidence="7">
    <location>
        <begin position="520"/>
        <end position="540"/>
    </location>
</feature>
<dbReference type="PANTHER" id="PTHR22750">
    <property type="entry name" value="G-PROTEIN COUPLED RECEPTOR"/>
    <property type="match status" value="1"/>
</dbReference>
<dbReference type="Proteomes" id="UP001159428">
    <property type="component" value="Unassembled WGS sequence"/>
</dbReference>
<gene>
    <name evidence="9" type="ORF">PMEA_00008008</name>
</gene>
<evidence type="ECO:0000256" key="2">
    <source>
        <dbReference type="ARBA" id="ARBA00022475"/>
    </source>
</evidence>
<dbReference type="PROSITE" id="PS50262">
    <property type="entry name" value="G_PROTEIN_RECEP_F1_2"/>
    <property type="match status" value="3"/>
</dbReference>
<feature type="domain" description="G-protein coupled receptors family 1 profile" evidence="8">
    <location>
        <begin position="639"/>
        <end position="880"/>
    </location>
</feature>
<feature type="transmembrane region" description="Helical" evidence="7">
    <location>
        <begin position="266"/>
        <end position="288"/>
    </location>
</feature>
<feature type="transmembrane region" description="Helical" evidence="7">
    <location>
        <begin position="63"/>
        <end position="84"/>
    </location>
</feature>
<evidence type="ECO:0000313" key="10">
    <source>
        <dbReference type="Proteomes" id="UP001159428"/>
    </source>
</evidence>
<keyword evidence="6" id="KW-0297">G-protein coupled receptor</keyword>
<feature type="transmembrane region" description="Helical" evidence="7">
    <location>
        <begin position="828"/>
        <end position="848"/>
    </location>
</feature>
<feature type="transmembrane region" description="Helical" evidence="7">
    <location>
        <begin position="1023"/>
        <end position="1046"/>
    </location>
</feature>
<feature type="domain" description="G-protein coupled receptors family 1 profile" evidence="8">
    <location>
        <begin position="43"/>
        <end position="286"/>
    </location>
</feature>
<feature type="transmembrane region" description="Helical" evidence="7">
    <location>
        <begin position="693"/>
        <end position="718"/>
    </location>
</feature>
<dbReference type="InterPro" id="IPR017452">
    <property type="entry name" value="GPCR_Rhodpsn_7TM"/>
</dbReference>
<feature type="transmembrane region" description="Helical" evidence="7">
    <location>
        <begin position="28"/>
        <end position="51"/>
    </location>
</feature>
<keyword evidence="2" id="KW-1003">Cell membrane</keyword>
<feature type="transmembrane region" description="Helical" evidence="7">
    <location>
        <begin position="168"/>
        <end position="189"/>
    </location>
</feature>
<keyword evidence="6" id="KW-0675">Receptor</keyword>
<dbReference type="GO" id="GO:0005886">
    <property type="term" value="C:plasma membrane"/>
    <property type="evidence" value="ECO:0007669"/>
    <property type="project" value="UniProtKB-SubCell"/>
</dbReference>
<feature type="transmembrane region" description="Helical" evidence="7">
    <location>
        <begin position="144"/>
        <end position="162"/>
    </location>
</feature>
<dbReference type="GO" id="GO:0004930">
    <property type="term" value="F:G protein-coupled receptor activity"/>
    <property type="evidence" value="ECO:0007669"/>
    <property type="project" value="UniProtKB-KW"/>
</dbReference>
<feature type="transmembrane region" description="Helical" evidence="7">
    <location>
        <begin position="235"/>
        <end position="260"/>
    </location>
</feature>
<reference evidence="9 10" key="1">
    <citation type="submission" date="2022-05" db="EMBL/GenBank/DDBJ databases">
        <authorList>
            <consortium name="Genoscope - CEA"/>
            <person name="William W."/>
        </authorList>
    </citation>
    <scope>NUCLEOTIDE SEQUENCE [LARGE SCALE GENOMIC DNA]</scope>
</reference>
<feature type="transmembrane region" description="Helical" evidence="7">
    <location>
        <begin position="315"/>
        <end position="338"/>
    </location>
</feature>
<keyword evidence="10" id="KW-1185">Reference proteome</keyword>
<evidence type="ECO:0000256" key="1">
    <source>
        <dbReference type="ARBA" id="ARBA00004651"/>
    </source>
</evidence>
<evidence type="ECO:0000256" key="7">
    <source>
        <dbReference type="SAM" id="Phobius"/>
    </source>
</evidence>
<feature type="transmembrane region" description="Helical" evidence="7">
    <location>
        <begin position="623"/>
        <end position="646"/>
    </location>
</feature>
<feature type="domain" description="G-protein coupled receptors family 1 profile" evidence="8">
    <location>
        <begin position="331"/>
        <end position="572"/>
    </location>
</feature>
<feature type="transmembrane region" description="Helical" evidence="7">
    <location>
        <begin position="388"/>
        <end position="410"/>
    </location>
</feature>
<keyword evidence="5 7" id="KW-0472">Membrane</keyword>
<dbReference type="PRINTS" id="PR00237">
    <property type="entry name" value="GPCRRHODOPSN"/>
</dbReference>
<keyword evidence="4 7" id="KW-1133">Transmembrane helix</keyword>
<name>A0AAU9WN63_9CNID</name>
<keyword evidence="3 6" id="KW-0812">Transmembrane</keyword>
<comment type="caution">
    <text evidence="9">The sequence shown here is derived from an EMBL/GenBank/DDBJ whole genome shotgun (WGS) entry which is preliminary data.</text>
</comment>
<proteinExistence type="inferred from homology"/>
<dbReference type="InterPro" id="IPR000276">
    <property type="entry name" value="GPCR_Rhodpsn"/>
</dbReference>
<accession>A0AAU9WN63</accession>